<comment type="cofactor">
    <cofactor evidence="8">
        <name>Zn(2+)</name>
        <dbReference type="ChEBI" id="CHEBI:29105"/>
    </cofactor>
    <text evidence="8">Binds 1 zinc ion per subunit.</text>
</comment>
<dbReference type="PANTHER" id="PTHR10942:SF0">
    <property type="entry name" value="LEISHMANOLYSIN-LIKE PEPTIDASE"/>
    <property type="match status" value="1"/>
</dbReference>
<keyword evidence="4" id="KW-0378">Hydrolase</keyword>
<evidence type="ECO:0000313" key="10">
    <source>
        <dbReference type="Proteomes" id="UP000709295"/>
    </source>
</evidence>
<gene>
    <name evidence="9" type="ORF">JG688_00017788</name>
</gene>
<dbReference type="GO" id="GO:0046872">
    <property type="term" value="F:metal ion binding"/>
    <property type="evidence" value="ECO:0007669"/>
    <property type="project" value="UniProtKB-KW"/>
</dbReference>
<dbReference type="PANTHER" id="PTHR10942">
    <property type="entry name" value="LEISHMANOLYSIN-LIKE PEPTIDASE"/>
    <property type="match status" value="1"/>
</dbReference>
<dbReference type="GO" id="GO:0005737">
    <property type="term" value="C:cytoplasm"/>
    <property type="evidence" value="ECO:0007669"/>
    <property type="project" value="TreeGrafter"/>
</dbReference>
<dbReference type="GO" id="GO:0006508">
    <property type="term" value="P:proteolysis"/>
    <property type="evidence" value="ECO:0007669"/>
    <property type="project" value="UniProtKB-KW"/>
</dbReference>
<dbReference type="InterPro" id="IPR001577">
    <property type="entry name" value="Peptidase_M8"/>
</dbReference>
<accession>A0A8J5LYA9</accession>
<dbReference type="EMBL" id="JAENGY010002850">
    <property type="protein sequence ID" value="KAG6943094.1"/>
    <property type="molecule type" value="Genomic_DNA"/>
</dbReference>
<keyword evidence="10" id="KW-1185">Reference proteome</keyword>
<evidence type="ECO:0000256" key="2">
    <source>
        <dbReference type="ARBA" id="ARBA00022670"/>
    </source>
</evidence>
<reference evidence="9" key="1">
    <citation type="submission" date="2021-01" db="EMBL/GenBank/DDBJ databases">
        <title>Phytophthora aleatoria, a newly-described species from Pinus radiata is distinct from Phytophthora cactorum isolates based on comparative genomics.</title>
        <authorList>
            <person name="Mcdougal R."/>
            <person name="Panda P."/>
            <person name="Williams N."/>
            <person name="Studholme D.J."/>
        </authorList>
    </citation>
    <scope>NUCLEOTIDE SEQUENCE</scope>
    <source>
        <strain evidence="9">NZFS 4037</strain>
    </source>
</reference>
<dbReference type="AlphaFoldDB" id="A0A8J5LYA9"/>
<protein>
    <recommendedName>
        <fullName evidence="11">Leishmanolysin-like peptidase</fullName>
    </recommendedName>
</protein>
<keyword evidence="6 8" id="KW-0482">Metalloprotease</keyword>
<organism evidence="9 10">
    <name type="scientific">Phytophthora aleatoria</name>
    <dbReference type="NCBI Taxonomy" id="2496075"/>
    <lineage>
        <taxon>Eukaryota</taxon>
        <taxon>Sar</taxon>
        <taxon>Stramenopiles</taxon>
        <taxon>Oomycota</taxon>
        <taxon>Peronosporomycetes</taxon>
        <taxon>Peronosporales</taxon>
        <taxon>Peronosporaceae</taxon>
        <taxon>Phytophthora</taxon>
    </lineage>
</organism>
<dbReference type="GO" id="GO:0016020">
    <property type="term" value="C:membrane"/>
    <property type="evidence" value="ECO:0007669"/>
    <property type="project" value="InterPro"/>
</dbReference>
<evidence type="ECO:0000256" key="1">
    <source>
        <dbReference type="ARBA" id="ARBA00005860"/>
    </source>
</evidence>
<dbReference type="GO" id="GO:0004222">
    <property type="term" value="F:metalloendopeptidase activity"/>
    <property type="evidence" value="ECO:0007669"/>
    <property type="project" value="InterPro"/>
</dbReference>
<name>A0A8J5LYA9_9STRA</name>
<comment type="caution">
    <text evidence="9">The sequence shown here is derived from an EMBL/GenBank/DDBJ whole genome shotgun (WGS) entry which is preliminary data.</text>
</comment>
<evidence type="ECO:0008006" key="11">
    <source>
        <dbReference type="Google" id="ProtNLM"/>
    </source>
</evidence>
<evidence type="ECO:0000256" key="3">
    <source>
        <dbReference type="ARBA" id="ARBA00022723"/>
    </source>
</evidence>
<evidence type="ECO:0000313" key="9">
    <source>
        <dbReference type="EMBL" id="KAG6943094.1"/>
    </source>
</evidence>
<evidence type="ECO:0000256" key="6">
    <source>
        <dbReference type="ARBA" id="ARBA00023049"/>
    </source>
</evidence>
<sequence>MPIPDDHFASLRYCDKCTSNRCTADACIVSPAGTGVPNTDFLNYVQVEDTDDCRSSSTLAYASTCQQDQYDRPTFGVANFCPKKLSTSDSAFERQVSTALHELLHLSTSRRDSSR</sequence>
<proteinExistence type="inferred from homology"/>
<evidence type="ECO:0000256" key="7">
    <source>
        <dbReference type="PIRSR" id="PIRSR601577-1"/>
    </source>
</evidence>
<evidence type="ECO:0000256" key="8">
    <source>
        <dbReference type="PIRSR" id="PIRSR601577-2"/>
    </source>
</evidence>
<keyword evidence="2" id="KW-0645">Protease</keyword>
<dbReference type="GO" id="GO:0007155">
    <property type="term" value="P:cell adhesion"/>
    <property type="evidence" value="ECO:0007669"/>
    <property type="project" value="InterPro"/>
</dbReference>
<keyword evidence="3 8" id="KW-0479">Metal-binding</keyword>
<keyword evidence="5 8" id="KW-0862">Zinc</keyword>
<evidence type="ECO:0000256" key="4">
    <source>
        <dbReference type="ARBA" id="ARBA00022801"/>
    </source>
</evidence>
<feature type="binding site" evidence="8">
    <location>
        <position position="101"/>
    </location>
    <ligand>
        <name>Zn(2+)</name>
        <dbReference type="ChEBI" id="CHEBI:29105"/>
        <note>catalytic</note>
    </ligand>
</feature>
<evidence type="ECO:0000256" key="5">
    <source>
        <dbReference type="ARBA" id="ARBA00022833"/>
    </source>
</evidence>
<feature type="active site" evidence="7">
    <location>
        <position position="102"/>
    </location>
</feature>
<dbReference type="Pfam" id="PF01457">
    <property type="entry name" value="Peptidase_M8"/>
    <property type="match status" value="1"/>
</dbReference>
<dbReference type="Proteomes" id="UP000709295">
    <property type="component" value="Unassembled WGS sequence"/>
</dbReference>
<feature type="binding site" evidence="8">
    <location>
        <position position="105"/>
    </location>
    <ligand>
        <name>Zn(2+)</name>
        <dbReference type="ChEBI" id="CHEBI:29105"/>
        <note>catalytic</note>
    </ligand>
</feature>
<comment type="similarity">
    <text evidence="1">Belongs to the peptidase M8 family.</text>
</comment>